<evidence type="ECO:0000313" key="6">
    <source>
        <dbReference type="EMBL" id="OOR29038.1"/>
    </source>
</evidence>
<dbReference type="InterPro" id="IPR005225">
    <property type="entry name" value="Small_GTP-bd"/>
</dbReference>
<evidence type="ECO:0000259" key="5">
    <source>
        <dbReference type="Pfam" id="PF22819"/>
    </source>
</evidence>
<evidence type="ECO:0000259" key="4">
    <source>
        <dbReference type="Pfam" id="PF00350"/>
    </source>
</evidence>
<dbReference type="Pfam" id="PF22819">
    <property type="entry name" value="TcaA_5th"/>
    <property type="match status" value="2"/>
</dbReference>
<evidence type="ECO:0000313" key="7">
    <source>
        <dbReference type="Proteomes" id="UP000191124"/>
    </source>
</evidence>
<feature type="domain" description="TcaA protein NTF2-like" evidence="5">
    <location>
        <begin position="717"/>
        <end position="828"/>
    </location>
</feature>
<accession>A0A1S9V3N0</accession>
<dbReference type="EMBL" id="MUAL01000011">
    <property type="protein sequence ID" value="OOR29038.1"/>
    <property type="molecule type" value="Genomic_DNA"/>
</dbReference>
<name>A0A1S9V3N0_BACCE</name>
<dbReference type="RefSeq" id="WP_078180230.1">
    <property type="nucleotide sequence ID" value="NZ_MUAL01000011.1"/>
</dbReference>
<dbReference type="NCBIfam" id="TIGR00231">
    <property type="entry name" value="small_GTP"/>
    <property type="match status" value="1"/>
</dbReference>
<feature type="region of interest" description="Disordered" evidence="3">
    <location>
        <begin position="675"/>
        <end position="709"/>
    </location>
</feature>
<dbReference type="PANTHER" id="PTHR43681">
    <property type="entry name" value="TRANSMEMBRANE GTPASE FZO"/>
    <property type="match status" value="1"/>
</dbReference>
<evidence type="ECO:0008006" key="8">
    <source>
        <dbReference type="Google" id="ProtNLM"/>
    </source>
</evidence>
<keyword evidence="1" id="KW-0547">Nucleotide-binding</keyword>
<reference evidence="6 7" key="1">
    <citation type="submission" date="2017-01" db="EMBL/GenBank/DDBJ databases">
        <title>Bacillus cereus isolates.</title>
        <authorList>
            <person name="Beno S.M."/>
        </authorList>
    </citation>
    <scope>NUCLEOTIDE SEQUENCE [LARGE SCALE GENOMIC DNA]</scope>
    <source>
        <strain evidence="6 7">FSL M7-1219</strain>
    </source>
</reference>
<dbReference type="PANTHER" id="PTHR43681:SF1">
    <property type="entry name" value="SARCALUMENIN"/>
    <property type="match status" value="1"/>
</dbReference>
<evidence type="ECO:0000256" key="1">
    <source>
        <dbReference type="ARBA" id="ARBA00022741"/>
    </source>
</evidence>
<feature type="domain" description="Dynamin N-terminal" evidence="4">
    <location>
        <begin position="49"/>
        <end position="207"/>
    </location>
</feature>
<proteinExistence type="predicted"/>
<dbReference type="Proteomes" id="UP000191124">
    <property type="component" value="Unassembled WGS sequence"/>
</dbReference>
<dbReference type="Gene3D" id="3.40.50.300">
    <property type="entry name" value="P-loop containing nucleotide triphosphate hydrolases"/>
    <property type="match status" value="1"/>
</dbReference>
<dbReference type="GO" id="GO:0005525">
    <property type="term" value="F:GTP binding"/>
    <property type="evidence" value="ECO:0007669"/>
    <property type="project" value="UniProtKB-KW"/>
</dbReference>
<dbReference type="Pfam" id="PF00350">
    <property type="entry name" value="Dynamin_N"/>
    <property type="match status" value="1"/>
</dbReference>
<dbReference type="InterPro" id="IPR045063">
    <property type="entry name" value="Dynamin_N"/>
</dbReference>
<protein>
    <recommendedName>
        <fullName evidence="8">GTP-binding protein</fullName>
    </recommendedName>
</protein>
<dbReference type="InterPro" id="IPR054528">
    <property type="entry name" value="TcaA_5th"/>
</dbReference>
<dbReference type="AlphaFoldDB" id="A0A1S9V3N0"/>
<keyword evidence="2" id="KW-0342">GTP-binding</keyword>
<evidence type="ECO:0000256" key="2">
    <source>
        <dbReference type="ARBA" id="ARBA00023134"/>
    </source>
</evidence>
<comment type="caution">
    <text evidence="6">The sequence shown here is derived from an EMBL/GenBank/DDBJ whole genome shotgun (WGS) entry which is preliminary data.</text>
</comment>
<feature type="domain" description="TcaA protein NTF2-like" evidence="5">
    <location>
        <begin position="852"/>
        <end position="965"/>
    </location>
</feature>
<gene>
    <name evidence="6" type="ORF">BW892_09525</name>
</gene>
<dbReference type="CDD" id="cd09912">
    <property type="entry name" value="DLP_2"/>
    <property type="match status" value="1"/>
</dbReference>
<sequence length="967" mass="112885">MESELPQWLSKLNNELVQIENVLLDDKMFQKNLRQIRELKSDINSNPIIMVAGEFNAGKSTFINALLGEEILTSDITPATAVVTVLKYGKVRGITAHFKNGECKTYSIEKLATISSEGEHNGAFIRKSLYFLEITLPSEILRKFTLVDTPGLNSTNALHTEATEMFMRRADLAIWLFSYLNVGSSTEINQINKLKDYGLQTIGIINQIDHHDDEEEPLEDFIMDTKRRLPMLQNLIGVSARNALEGKVKNNAEQMNWSNWRELENWLDNVQFDPYLKEKKAYVGLTDTLKEIQHCIENEKQKLNFLESQGKIKQLIFEMIPNLDRKYDNGIQSLNKVKDFAHTINILNSKKYSVEEIVESSQKISTLLNQQSELISELNLAEEVNKFNRFNEEKINVGKELFYLINNIGEEELRQLKVGLSNEKNHLLDDYKEYGKSNIFGKTPFWGRLENLKGFLKRQDELNRNIVNFNNEVQTFKEYKNLFQQVGEHILNNIKSFLNKLEAAVNNYAKKEWESYKKEYNAVKSHFEKIDYSSVSKLNTLQLKKESIVRILSDTDLLKREYIFHKDLYEEAKQLSAAFILLEREGGNFEYERYIEAQRTLNNMLPMYLLYQKEYRYQVTIAKGSKSLGSLQEIDLPINLKEERQFLNACRTLIMVAVFVFGLTAILAAAKQSGDSMNQSVEEEEPSYISDSEKQKEVEEESVEVNRESQNTEVITVSNQVQNYNRAYERAIKEKNFSIVSPYIDMSGKAYEGVKRDVNNARTERFSLDSKSFYIEDATLEADNMYQVIAANEIITTYENGKKEYLKVKTTYVMKRDYSGDEWKVYNISTIQLDKKNLEQGESQKVGVVKEEQNIQQFMNQFYHEFETAFNQYNFSRIASFYDPSGSEYQDVQKYFKTMEEKRIQQRTYPPVIKNIQKVGGQQYRIEVQEEYTFHYPDGRDDHKKMTFFYTLKENGYKHYQIVKIDK</sequence>
<evidence type="ECO:0000256" key="3">
    <source>
        <dbReference type="SAM" id="MobiDB-lite"/>
    </source>
</evidence>
<organism evidence="6 7">
    <name type="scientific">Bacillus cereus</name>
    <dbReference type="NCBI Taxonomy" id="1396"/>
    <lineage>
        <taxon>Bacteria</taxon>
        <taxon>Bacillati</taxon>
        <taxon>Bacillota</taxon>
        <taxon>Bacilli</taxon>
        <taxon>Bacillales</taxon>
        <taxon>Bacillaceae</taxon>
        <taxon>Bacillus</taxon>
        <taxon>Bacillus cereus group</taxon>
    </lineage>
</organism>
<dbReference type="SUPFAM" id="SSF52540">
    <property type="entry name" value="P-loop containing nucleoside triphosphate hydrolases"/>
    <property type="match status" value="1"/>
</dbReference>
<dbReference type="InterPro" id="IPR027417">
    <property type="entry name" value="P-loop_NTPase"/>
</dbReference>
<dbReference type="InterPro" id="IPR051943">
    <property type="entry name" value="TRAFAC_Dynamin-like_GTPase"/>
</dbReference>